<proteinExistence type="predicted"/>
<organism evidence="1 2">
    <name type="scientific">Streptomyces decoyicus</name>
    <dbReference type="NCBI Taxonomy" id="249567"/>
    <lineage>
        <taxon>Bacteria</taxon>
        <taxon>Bacillati</taxon>
        <taxon>Actinomycetota</taxon>
        <taxon>Actinomycetes</taxon>
        <taxon>Kitasatosporales</taxon>
        <taxon>Streptomycetaceae</taxon>
        <taxon>Streptomyces</taxon>
    </lineage>
</organism>
<protein>
    <recommendedName>
        <fullName evidence="3">DinB-like domain-containing protein</fullName>
    </recommendedName>
</protein>
<evidence type="ECO:0008006" key="3">
    <source>
        <dbReference type="Google" id="ProtNLM"/>
    </source>
</evidence>
<dbReference type="Proteomes" id="UP001344251">
    <property type="component" value="Chromosome"/>
</dbReference>
<keyword evidence="2" id="KW-1185">Reference proteome</keyword>
<evidence type="ECO:0000313" key="1">
    <source>
        <dbReference type="EMBL" id="WSB70094.1"/>
    </source>
</evidence>
<reference evidence="1 2" key="1">
    <citation type="submission" date="2022-10" db="EMBL/GenBank/DDBJ databases">
        <title>The complete genomes of actinobacterial strains from the NBC collection.</title>
        <authorList>
            <person name="Joergensen T.S."/>
            <person name="Alvarez Arevalo M."/>
            <person name="Sterndorff E.B."/>
            <person name="Faurdal D."/>
            <person name="Vuksanovic O."/>
            <person name="Mourched A.-S."/>
            <person name="Charusanti P."/>
            <person name="Shaw S."/>
            <person name="Blin K."/>
            <person name="Weber T."/>
        </authorList>
    </citation>
    <scope>NUCLEOTIDE SEQUENCE [LARGE SCALE GENOMIC DNA]</scope>
    <source>
        <strain evidence="1 2">NBC 01774</strain>
    </source>
</reference>
<evidence type="ECO:0000313" key="2">
    <source>
        <dbReference type="Proteomes" id="UP001344251"/>
    </source>
</evidence>
<gene>
    <name evidence="1" type="ORF">OG863_20250</name>
</gene>
<sequence>MDTTELDNAYRHLLTASGAISDTVPLAADSRSDVDWTLSHIALSDRILAAAARDVLTGLPAIVDNREAMDENVISSLIASTTHTQRVDLVSRNAADLGAAIRATPDQAAAIPVTLRLVSCDGQPLPEQRLPWGTLVRLRATEHIPGHTERISLLASAE</sequence>
<name>A0ABZ1FI77_9ACTN</name>
<dbReference type="RefSeq" id="WP_326619662.1">
    <property type="nucleotide sequence ID" value="NZ_CP109106.1"/>
</dbReference>
<accession>A0ABZ1FI77</accession>
<dbReference type="EMBL" id="CP109106">
    <property type="protein sequence ID" value="WSB70094.1"/>
    <property type="molecule type" value="Genomic_DNA"/>
</dbReference>